<dbReference type="EMBL" id="JARJCM010000120">
    <property type="protein sequence ID" value="KAJ7027733.1"/>
    <property type="molecule type" value="Genomic_DNA"/>
</dbReference>
<name>A0AAD6SHH2_9AGAR</name>
<reference evidence="2" key="1">
    <citation type="submission" date="2023-03" db="EMBL/GenBank/DDBJ databases">
        <title>Massive genome expansion in bonnet fungi (Mycena s.s.) driven by repeated elements and novel gene families across ecological guilds.</title>
        <authorList>
            <consortium name="Lawrence Berkeley National Laboratory"/>
            <person name="Harder C.B."/>
            <person name="Miyauchi S."/>
            <person name="Viragh M."/>
            <person name="Kuo A."/>
            <person name="Thoen E."/>
            <person name="Andreopoulos B."/>
            <person name="Lu D."/>
            <person name="Skrede I."/>
            <person name="Drula E."/>
            <person name="Henrissat B."/>
            <person name="Morin E."/>
            <person name="Kohler A."/>
            <person name="Barry K."/>
            <person name="LaButti K."/>
            <person name="Morin E."/>
            <person name="Salamov A."/>
            <person name="Lipzen A."/>
            <person name="Mereny Z."/>
            <person name="Hegedus B."/>
            <person name="Baldrian P."/>
            <person name="Stursova M."/>
            <person name="Weitz H."/>
            <person name="Taylor A."/>
            <person name="Grigoriev I.V."/>
            <person name="Nagy L.G."/>
            <person name="Martin F."/>
            <person name="Kauserud H."/>
        </authorList>
    </citation>
    <scope>NUCLEOTIDE SEQUENCE</scope>
    <source>
        <strain evidence="2">CBHHK200</strain>
    </source>
</reference>
<proteinExistence type="predicted"/>
<accession>A0AAD6SHH2</accession>
<organism evidence="2 3">
    <name type="scientific">Mycena alexandri</name>
    <dbReference type="NCBI Taxonomy" id="1745969"/>
    <lineage>
        <taxon>Eukaryota</taxon>
        <taxon>Fungi</taxon>
        <taxon>Dikarya</taxon>
        <taxon>Basidiomycota</taxon>
        <taxon>Agaricomycotina</taxon>
        <taxon>Agaricomycetes</taxon>
        <taxon>Agaricomycetidae</taxon>
        <taxon>Agaricales</taxon>
        <taxon>Marasmiineae</taxon>
        <taxon>Mycenaceae</taxon>
        <taxon>Mycena</taxon>
    </lineage>
</organism>
<feature type="region of interest" description="Disordered" evidence="1">
    <location>
        <begin position="97"/>
        <end position="118"/>
    </location>
</feature>
<feature type="region of interest" description="Disordered" evidence="1">
    <location>
        <begin position="208"/>
        <end position="250"/>
    </location>
</feature>
<feature type="compositionally biased region" description="Low complexity" evidence="1">
    <location>
        <begin position="208"/>
        <end position="223"/>
    </location>
</feature>
<comment type="caution">
    <text evidence="2">The sequence shown here is derived from an EMBL/GenBank/DDBJ whole genome shotgun (WGS) entry which is preliminary data.</text>
</comment>
<evidence type="ECO:0000313" key="3">
    <source>
        <dbReference type="Proteomes" id="UP001218188"/>
    </source>
</evidence>
<gene>
    <name evidence="2" type="ORF">C8F04DRAFT_1293811</name>
</gene>
<protein>
    <submittedName>
        <fullName evidence="2">Uncharacterized protein</fullName>
    </submittedName>
</protein>
<dbReference type="Proteomes" id="UP001218188">
    <property type="component" value="Unassembled WGS sequence"/>
</dbReference>
<dbReference type="AlphaFoldDB" id="A0AAD6SHH2"/>
<feature type="compositionally biased region" description="Low complexity" evidence="1">
    <location>
        <begin position="434"/>
        <end position="472"/>
    </location>
</feature>
<sequence>MMTVTPSHLPTSRIRIDRTERLPEHNHNSNALAPIAEVQPGAPSHLPTSRIRIDRTERLPEHNHNSNALAPIAEVQPGAPSHLPTSRIRIDRTERLPEHNHNSPQAPNDDGDPSHLPTSRIRIDQTERLPEHNHNNNALAPIAEVQPDHIHEQNTENEELGPEFNPYAPAYGQIDPAALQEWLRATDYLEAGSSNEAQSDYVTAAYGSPTTSTSTRYPLTTLSHGNSPPDFTELGHHTDDDNTHSAANPLPLSIPFSANSGPPSASGLTPPTLRPGNSSLAAMRSQNNHAAVFVGFPGAARTERNLFARNVTLPASSPISLHTIIRSLRDSGSGAGTAVDMLCAHLDTAPCTVAWSKRYVEVDDEATYTSPLLGYTRVGALIDHLQVAISTPISPADSDETSRTVLSMNELPPALRLYVVYIISAPRPSPPQNMPNVVPNPAVENLGLPPTRASSSSRSGSRAPGPSASSLGSVSLPRLLRASTFLDLYYLAIGFELSTLLTRGFGAGYIQVRQTLKVESVARRIKVEHPTCSVSVQDISVWAGVNPATYANNLTVAKNARATLQYLSYFSTTPGPSLQSSEDRERDQKLQGFLAQLFSTTDLGEHWRRNVDGLEAGGAKVQLVKTRIERFSRLITVYKEEVFETC</sequence>
<feature type="region of interest" description="Disordered" evidence="1">
    <location>
        <begin position="430"/>
        <end position="472"/>
    </location>
</feature>
<feature type="compositionally biased region" description="Basic and acidic residues" evidence="1">
    <location>
        <begin position="233"/>
        <end position="243"/>
    </location>
</feature>
<keyword evidence="3" id="KW-1185">Reference proteome</keyword>
<evidence type="ECO:0000313" key="2">
    <source>
        <dbReference type="EMBL" id="KAJ7027733.1"/>
    </source>
</evidence>
<evidence type="ECO:0000256" key="1">
    <source>
        <dbReference type="SAM" id="MobiDB-lite"/>
    </source>
</evidence>